<proteinExistence type="predicted"/>
<comment type="caution">
    <text evidence="1">The sequence shown here is derived from an EMBL/GenBank/DDBJ whole genome shotgun (WGS) entry which is preliminary data.</text>
</comment>
<protein>
    <submittedName>
        <fullName evidence="1">Uncharacterized protein</fullName>
    </submittedName>
</protein>
<dbReference type="AlphaFoldDB" id="A0A7W8LCB3"/>
<gene>
    <name evidence="1" type="ORF">HDG41_006485</name>
</gene>
<dbReference type="EMBL" id="JACHDE010000019">
    <property type="protein sequence ID" value="MBB5404389.1"/>
    <property type="molecule type" value="Genomic_DNA"/>
</dbReference>
<name>A0A7W8LCB3_9BURK</name>
<reference evidence="1 2" key="1">
    <citation type="submission" date="2020-08" db="EMBL/GenBank/DDBJ databases">
        <title>Genomic Encyclopedia of Type Strains, Phase IV (KMG-V): Genome sequencing to study the core and pangenomes of soil and plant-associated prokaryotes.</title>
        <authorList>
            <person name="Whitman W."/>
        </authorList>
    </citation>
    <scope>NUCLEOTIDE SEQUENCE [LARGE SCALE GENOMIC DNA]</scope>
    <source>
        <strain evidence="1 2">JPY162</strain>
    </source>
</reference>
<accession>A0A7W8LCB3</accession>
<sequence length="41" mass="4726">MVQLKVAKGEKVFDYLGARSIRSLMFYVNGKEYDRLVVTSI</sequence>
<evidence type="ECO:0000313" key="2">
    <source>
        <dbReference type="Proteomes" id="UP000592820"/>
    </source>
</evidence>
<dbReference type="Proteomes" id="UP000592820">
    <property type="component" value="Unassembled WGS sequence"/>
</dbReference>
<organism evidence="1 2">
    <name type="scientific">Paraburkholderia youngii</name>
    <dbReference type="NCBI Taxonomy" id="2782701"/>
    <lineage>
        <taxon>Bacteria</taxon>
        <taxon>Pseudomonadati</taxon>
        <taxon>Pseudomonadota</taxon>
        <taxon>Betaproteobacteria</taxon>
        <taxon>Burkholderiales</taxon>
        <taxon>Burkholderiaceae</taxon>
        <taxon>Paraburkholderia</taxon>
    </lineage>
</organism>
<evidence type="ECO:0000313" key="1">
    <source>
        <dbReference type="EMBL" id="MBB5404389.1"/>
    </source>
</evidence>